<sequence length="832" mass="95524">MKAFNNSKYPVFEADQVLSQKHLNSVVSYLEEQDRLSRTALIGMGIVCGLEISHPQPNQIKIGCGTAVTSLGYEINWEEKLFTFYHDLELSANFLGANYSKEPFLEPMLKYGSKYLPFKNAIELLETTTSEPLKTAIPNGFFNDKVVLFILETALIDEKNCVNTNCDDKGKRLEFTVRPLVIKNSDIAPLLLLGFDIKKASQKLVTPRYNVPFKNLVTGQQVLDGFKNWYDDAFLTTLSNQINSIYNTNKNVLKSTSDFSSLNNCKTQLLQTINANKDKLQIQYVCDWIADIVAAYNEIVDFQNQNPTFCCFDESLFPFHIILGNINLENNFRTPYVKTGNTDKEILLRNKLNILFERLVLLIKSWSVTDTAIRITPTIYGKTPLSKKSIPYYYSNFLELNKKWNPDKTVKSKTNEILSYQSEKPNYTDLQWVKKPLLYDLEPYNFFRIEGHIGKNYLEVLTELSSLKDTYNLPFKAIALNAVDFVGKDVDITKHQGDWSDLEVDYDLARKKVYNITEFVINWITSNKKEIVAQTIMTDATITSLKNILNEVKTLLTDDLNEFLPNYKSFYEIFKNLNILFLFHRFCLLWGKKDLSILVEDLIDHLDQINELFLEDSFTVLYDEAVKRWNTSFKDLFLSSFLQKNKGMEHHAGVSVGGTFILVYSDSSIFKPQQTPPKYQVLLNSIQNYTDSFSFGTVEETKTIKDDLTKSVLFNKTKFSYSDSYDANALKDCKNETENLKANLIKVAQQNLSANYPAHLQEFFLTNITNLFQFEPSILAENTAPQKVVLADFFLPYIQNPEGNSINIVIGNTETKLGDFEKVDFNNDDFNT</sequence>
<evidence type="ECO:0000313" key="2">
    <source>
        <dbReference type="Proteomes" id="UP000249177"/>
    </source>
</evidence>
<dbReference type="EMBL" id="QKXH01000001">
    <property type="protein sequence ID" value="PZX95186.1"/>
    <property type="molecule type" value="Genomic_DNA"/>
</dbReference>
<dbReference type="RefSeq" id="WP_111408257.1">
    <property type="nucleotide sequence ID" value="NZ_QKXH01000001.1"/>
</dbReference>
<proteinExistence type="predicted"/>
<dbReference type="AlphaFoldDB" id="A0A2W7U0Z3"/>
<accession>A0A2W7U0Z3</accession>
<protein>
    <submittedName>
        <fullName evidence="1">Uncharacterized protein</fullName>
    </submittedName>
</protein>
<comment type="caution">
    <text evidence="1">The sequence shown here is derived from an EMBL/GenBank/DDBJ whole genome shotgun (WGS) entry which is preliminary data.</text>
</comment>
<dbReference type="OrthoDB" id="596204at2"/>
<evidence type="ECO:0000313" key="1">
    <source>
        <dbReference type="EMBL" id="PZX95186.1"/>
    </source>
</evidence>
<gene>
    <name evidence="1" type="ORF">DOS84_01050</name>
</gene>
<reference evidence="1 2" key="1">
    <citation type="submission" date="2018-06" db="EMBL/GenBank/DDBJ databases">
        <title>Flavobacterium sp IMCC34762, genome.</title>
        <authorList>
            <person name="Joung Y."/>
            <person name="Cho J."/>
            <person name="Song J."/>
        </authorList>
    </citation>
    <scope>NUCLEOTIDE SEQUENCE [LARGE SCALE GENOMIC DNA]</scope>
    <source>
        <strain evidence="1 2">IMCC34762</strain>
    </source>
</reference>
<organism evidence="1 2">
    <name type="scientific">Flavobacterium aquariorum</name>
    <dbReference type="NCBI Taxonomy" id="2217670"/>
    <lineage>
        <taxon>Bacteria</taxon>
        <taxon>Pseudomonadati</taxon>
        <taxon>Bacteroidota</taxon>
        <taxon>Flavobacteriia</taxon>
        <taxon>Flavobacteriales</taxon>
        <taxon>Flavobacteriaceae</taxon>
        <taxon>Flavobacterium</taxon>
    </lineage>
</organism>
<dbReference type="Proteomes" id="UP000249177">
    <property type="component" value="Unassembled WGS sequence"/>
</dbReference>
<name>A0A2W7U0Z3_9FLAO</name>
<keyword evidence="2" id="KW-1185">Reference proteome</keyword>